<feature type="compositionally biased region" description="Basic and acidic residues" evidence="4">
    <location>
        <begin position="7"/>
        <end position="18"/>
    </location>
</feature>
<feature type="domain" description="4Fe-4S ferredoxin-type" evidence="5">
    <location>
        <begin position="900"/>
        <end position="932"/>
    </location>
</feature>
<dbReference type="CDD" id="cd10551">
    <property type="entry name" value="PsrB"/>
    <property type="match status" value="1"/>
</dbReference>
<dbReference type="InterPro" id="IPR017896">
    <property type="entry name" value="4Fe4S_Fe-S-bd"/>
</dbReference>
<dbReference type="Gene3D" id="3.30.70.20">
    <property type="match status" value="2"/>
</dbReference>
<evidence type="ECO:0000259" key="5">
    <source>
        <dbReference type="PROSITE" id="PS51379"/>
    </source>
</evidence>
<evidence type="ECO:0000313" key="7">
    <source>
        <dbReference type="EMBL" id="RAL21608.1"/>
    </source>
</evidence>
<dbReference type="Gene3D" id="3.40.50.740">
    <property type="match status" value="1"/>
</dbReference>
<sequence length="1098" mass="119411">MAAMSKHLKDPDLPKHSEPQPGASALLRADAQGDVTLSFSDGSEPLKMNRRDFLRVSSVAAATAAMSSAACRRPVREIVPYVDRPEEVRIGMANHYASVCNACPSQCGMLVKTRAGRPIKLEGNPQHPVSQGALCARGQASYIDLYDPDRLRAAQRVSGESVAEVSWEDLDTQVAAKLGEIRGGGGLRILTGALHGPATDALIGEVMASVPNARHYTYEALGDDAMLAANEASYGAAHIPHYRFDKATLIVAFGSDFLGTWLSPSEFTRQFASRRNPNGEMNQLISFEPTLTLTGINADERVRVRPDTLVDVAMAVAHQLFTAHNPKGVPSSAVRQALAPFAPADVVERLGGDLSVEIIESVAAKLAQTAGKSIVVAGGQASATANGVALESAVNLINAALGNDGQTIERDRPSYGAAGLASLQKLIAEIEAGDVDMLIIHGTNPVYSAPAGLNVAAAFAKVPMVISTSTHFDETARHAHYVATGCHSLEAWGDSNPRVGVHAIRQPAILPLYTTRSFEDSLLTWFGTAELSRKLAAFIPAPPQPAGNHPGANQAYDAGPFYRFLQNYWKSEVYPKADSLASFDQFWLATLREGVYLSDDAQPVAALNVRQTVAKLAKAPTEFEAPADGDLSKKVIQAYASIPLYDGRQANNGHLQELPDPISRHTWGSFAMVSYKTFKGAKLKSGQYINVQVEGGPEMGFPVIMVPGMHDDVIAIPLGYGRTGAGDVANGVGANAFKLTRVGDEGALFSGAATSVKKTDKVETLSVVQEGQIIDQDYHRILATADLAEYRENPAAGIYKPLATKNLWEDHNFGNLKWGMSIDMSKCTGCSACVIACQEENNIPVVGRQGILEGREMHWMRIDRYYKLPEEAVKIRSSVVNDPMYSSEPHIAFGEYLENPRVVMQPMLCQHCDRAPCETVCPVLATMQSSDGLNQMSYQRCVGTRYCSNNCPYKVRRYNWFNYSENRGDTFFARLYPELKDHGRFNQTEPLQLGLNPDVTVRTRGVMEKCTFCVQRIRRGKWELMKQGRRSFKEGEVVTACQQACPAGAIDFGNVLDDSQTVTQMHKSPRATFALSDINTRPAIAYMTSVWNTDEELV</sequence>
<keyword evidence="1" id="KW-0479">Metal-binding</keyword>
<dbReference type="Gene3D" id="2.20.25.90">
    <property type="entry name" value="ADC-like domains"/>
    <property type="match status" value="1"/>
</dbReference>
<comment type="caution">
    <text evidence="7">The sequence shown here is derived from an EMBL/GenBank/DDBJ whole genome shotgun (WGS) entry which is preliminary data.</text>
</comment>
<keyword evidence="2" id="KW-0408">Iron</keyword>
<dbReference type="Pfam" id="PF13247">
    <property type="entry name" value="Fer4_11"/>
    <property type="match status" value="1"/>
</dbReference>
<dbReference type="PROSITE" id="PS51669">
    <property type="entry name" value="4FE4S_MOW_BIS_MGD"/>
    <property type="match status" value="1"/>
</dbReference>
<dbReference type="Proteomes" id="UP000249169">
    <property type="component" value="Unassembled WGS sequence"/>
</dbReference>
<dbReference type="Pfam" id="PF04879">
    <property type="entry name" value="Molybdop_Fe4S4"/>
    <property type="match status" value="1"/>
</dbReference>
<gene>
    <name evidence="7" type="ORF">DL240_12180</name>
</gene>
<dbReference type="SUPFAM" id="SSF53706">
    <property type="entry name" value="Formate dehydrogenase/DMSO reductase, domains 1-3"/>
    <property type="match status" value="1"/>
</dbReference>
<evidence type="ECO:0000256" key="2">
    <source>
        <dbReference type="ARBA" id="ARBA00023004"/>
    </source>
</evidence>
<dbReference type="GO" id="GO:0051536">
    <property type="term" value="F:iron-sulfur cluster binding"/>
    <property type="evidence" value="ECO:0007669"/>
    <property type="project" value="UniProtKB-KW"/>
</dbReference>
<evidence type="ECO:0000313" key="8">
    <source>
        <dbReference type="Proteomes" id="UP000249169"/>
    </source>
</evidence>
<dbReference type="PROSITE" id="PS51379">
    <property type="entry name" value="4FE4S_FER_2"/>
    <property type="match status" value="2"/>
</dbReference>
<evidence type="ECO:0000259" key="6">
    <source>
        <dbReference type="PROSITE" id="PS51669"/>
    </source>
</evidence>
<feature type="domain" description="4Fe-4S ferredoxin-type" evidence="5">
    <location>
        <begin position="818"/>
        <end position="848"/>
    </location>
</feature>
<dbReference type="SUPFAM" id="SSF54862">
    <property type="entry name" value="4Fe-4S ferredoxins"/>
    <property type="match status" value="1"/>
</dbReference>
<name>A0A328C7J9_9DELT</name>
<dbReference type="PANTHER" id="PTHR42783">
    <property type="entry name" value="GLUTAMATE SYNTHASE [NADPH] SMALL CHAIN"/>
    <property type="match status" value="1"/>
</dbReference>
<dbReference type="PANTHER" id="PTHR42783:SF3">
    <property type="entry name" value="GLUTAMATE SYNTHASE [NADPH] SMALL CHAIN-RELATED"/>
    <property type="match status" value="1"/>
</dbReference>
<keyword evidence="3" id="KW-0411">Iron-sulfur</keyword>
<proteinExistence type="predicted"/>
<reference evidence="7 8" key="1">
    <citation type="submission" date="2018-05" db="EMBL/GenBank/DDBJ databases">
        <title>Lujinxingia marina gen. nov. sp. nov., a new facultative anaerobic member of the class Deltaproteobacteria, and proposal of Lujinxingaceae fam. nov.</title>
        <authorList>
            <person name="Li C.-M."/>
        </authorList>
    </citation>
    <scope>NUCLEOTIDE SEQUENCE [LARGE SCALE GENOMIC DNA]</scope>
    <source>
        <strain evidence="7 8">B210</strain>
    </source>
</reference>
<dbReference type="Gene3D" id="3.30.2070.10">
    <property type="entry name" value="Formate dehydrogenase/DMSO reductase"/>
    <property type="match status" value="1"/>
</dbReference>
<evidence type="ECO:0000256" key="1">
    <source>
        <dbReference type="ARBA" id="ARBA00022723"/>
    </source>
</evidence>
<organism evidence="7 8">
    <name type="scientific">Lujinxingia litoralis</name>
    <dbReference type="NCBI Taxonomy" id="2211119"/>
    <lineage>
        <taxon>Bacteria</taxon>
        <taxon>Deltaproteobacteria</taxon>
        <taxon>Bradymonadales</taxon>
        <taxon>Lujinxingiaceae</taxon>
        <taxon>Lujinxingia</taxon>
    </lineage>
</organism>
<dbReference type="Gene3D" id="3.40.228.10">
    <property type="entry name" value="Dimethylsulfoxide Reductase, domain 2"/>
    <property type="match status" value="1"/>
</dbReference>
<evidence type="ECO:0008006" key="9">
    <source>
        <dbReference type="Google" id="ProtNLM"/>
    </source>
</evidence>
<protein>
    <recommendedName>
        <fullName evidence="9">Molybdopterin oxidoreductase</fullName>
    </recommendedName>
</protein>
<dbReference type="EMBL" id="QHKO01000005">
    <property type="protein sequence ID" value="RAL21608.1"/>
    <property type="molecule type" value="Genomic_DNA"/>
</dbReference>
<evidence type="ECO:0000256" key="4">
    <source>
        <dbReference type="SAM" id="MobiDB-lite"/>
    </source>
</evidence>
<dbReference type="InterPro" id="IPR006963">
    <property type="entry name" value="Mopterin_OxRdtase_4Fe-4S_dom"/>
</dbReference>
<accession>A0A328C7J9</accession>
<feature type="region of interest" description="Disordered" evidence="4">
    <location>
        <begin position="1"/>
        <end position="22"/>
    </location>
</feature>
<dbReference type="AlphaFoldDB" id="A0A328C7J9"/>
<feature type="domain" description="4Fe-4S Mo/W bis-MGD-type" evidence="6">
    <location>
        <begin position="93"/>
        <end position="149"/>
    </location>
</feature>
<dbReference type="GO" id="GO:0016491">
    <property type="term" value="F:oxidoreductase activity"/>
    <property type="evidence" value="ECO:0007669"/>
    <property type="project" value="InterPro"/>
</dbReference>
<keyword evidence="8" id="KW-1185">Reference proteome</keyword>
<dbReference type="GO" id="GO:0046872">
    <property type="term" value="F:metal ion binding"/>
    <property type="evidence" value="ECO:0007669"/>
    <property type="project" value="UniProtKB-KW"/>
</dbReference>
<evidence type="ECO:0000256" key="3">
    <source>
        <dbReference type="ARBA" id="ARBA00023014"/>
    </source>
</evidence>
<dbReference type="SMART" id="SM00926">
    <property type="entry name" value="Molybdop_Fe4S4"/>
    <property type="match status" value="1"/>
</dbReference>